<keyword evidence="3" id="KW-1185">Reference proteome</keyword>
<name>A0A846X9F2_9NOCA</name>
<dbReference type="Gene3D" id="3.60.40.10">
    <property type="entry name" value="PPM-type phosphatase domain"/>
    <property type="match status" value="1"/>
</dbReference>
<protein>
    <submittedName>
        <fullName evidence="2">SpoIIE family protein phosphatase</fullName>
    </submittedName>
</protein>
<evidence type="ECO:0000313" key="3">
    <source>
        <dbReference type="Proteomes" id="UP000565715"/>
    </source>
</evidence>
<sequence>MRARWWTCGSGYPRVHEDGFIGRIEWAVAGRALPGQDVSGDRCVVLDTGTGSALFAVLDGLGHGSAAAAAVDRAARILGENSAEPLDVLMVLCHRAMSDTRGAAVTLALFGAQEAQWLGVGNVDSQVVTAGPTGPQVNATVLQSGGIVGYRLPPNLQPQTVPVRPGDLLLMSTDGVVVEPDASIDLAASTADIARELVDRHAKDTDDALVLAARARGVAHDAASGHEAS</sequence>
<gene>
    <name evidence="2" type="ORF">HGA13_05805</name>
</gene>
<dbReference type="EMBL" id="JAAXOO010000001">
    <property type="protein sequence ID" value="NKY32592.1"/>
    <property type="molecule type" value="Genomic_DNA"/>
</dbReference>
<dbReference type="InterPro" id="IPR039248">
    <property type="entry name" value="Ptase_RsbX"/>
</dbReference>
<feature type="domain" description="PPM-type phosphatase" evidence="1">
    <location>
        <begin position="23"/>
        <end position="215"/>
    </location>
</feature>
<accession>A0A846X9F2</accession>
<dbReference type="InterPro" id="IPR001932">
    <property type="entry name" value="PPM-type_phosphatase-like_dom"/>
</dbReference>
<dbReference type="Pfam" id="PF07228">
    <property type="entry name" value="SpoIIE"/>
    <property type="match status" value="1"/>
</dbReference>
<dbReference type="SUPFAM" id="SSF81606">
    <property type="entry name" value="PP2C-like"/>
    <property type="match status" value="1"/>
</dbReference>
<dbReference type="PANTHER" id="PTHR35801">
    <property type="entry name" value="PHOSPHOSERINE PHOSPHATASE RSBX"/>
    <property type="match status" value="1"/>
</dbReference>
<dbReference type="SMART" id="SM00331">
    <property type="entry name" value="PP2C_SIG"/>
    <property type="match status" value="1"/>
</dbReference>
<evidence type="ECO:0000313" key="2">
    <source>
        <dbReference type="EMBL" id="NKY32592.1"/>
    </source>
</evidence>
<reference evidence="2 3" key="1">
    <citation type="submission" date="2020-04" db="EMBL/GenBank/DDBJ databases">
        <title>MicrobeNet Type strains.</title>
        <authorList>
            <person name="Nicholson A.C."/>
        </authorList>
    </citation>
    <scope>NUCLEOTIDE SEQUENCE [LARGE SCALE GENOMIC DNA]</scope>
    <source>
        <strain evidence="2 3">DSM 45078</strain>
    </source>
</reference>
<dbReference type="InterPro" id="IPR036457">
    <property type="entry name" value="PPM-type-like_dom_sf"/>
</dbReference>
<proteinExistence type="predicted"/>
<dbReference type="PANTHER" id="PTHR35801:SF1">
    <property type="entry name" value="PHOSPHOSERINE PHOSPHATASE RSBX"/>
    <property type="match status" value="1"/>
</dbReference>
<evidence type="ECO:0000259" key="1">
    <source>
        <dbReference type="SMART" id="SM00331"/>
    </source>
</evidence>
<dbReference type="AlphaFoldDB" id="A0A846X9F2"/>
<dbReference type="Proteomes" id="UP000565715">
    <property type="component" value="Unassembled WGS sequence"/>
</dbReference>
<organism evidence="2 3">
    <name type="scientific">Nocardia speluncae</name>
    <dbReference type="NCBI Taxonomy" id="419477"/>
    <lineage>
        <taxon>Bacteria</taxon>
        <taxon>Bacillati</taxon>
        <taxon>Actinomycetota</taxon>
        <taxon>Actinomycetes</taxon>
        <taxon>Mycobacteriales</taxon>
        <taxon>Nocardiaceae</taxon>
        <taxon>Nocardia</taxon>
    </lineage>
</organism>
<comment type="caution">
    <text evidence="2">The sequence shown here is derived from an EMBL/GenBank/DDBJ whole genome shotgun (WGS) entry which is preliminary data.</text>
</comment>